<dbReference type="Gramene" id="Jr09_05160_p1">
    <property type="protein sequence ID" value="cds.Jr09_05160_p1"/>
    <property type="gene ID" value="Jr09_05160"/>
</dbReference>
<dbReference type="EMBL" id="LIHL02000009">
    <property type="protein sequence ID" value="KAF5460076.1"/>
    <property type="molecule type" value="Genomic_DNA"/>
</dbReference>
<proteinExistence type="predicted"/>
<dbReference type="AlphaFoldDB" id="A0A833X5J8"/>
<dbReference type="Proteomes" id="UP000619265">
    <property type="component" value="Unassembled WGS sequence"/>
</dbReference>
<organism evidence="1 2">
    <name type="scientific">Juglans regia</name>
    <name type="common">English walnut</name>
    <dbReference type="NCBI Taxonomy" id="51240"/>
    <lineage>
        <taxon>Eukaryota</taxon>
        <taxon>Viridiplantae</taxon>
        <taxon>Streptophyta</taxon>
        <taxon>Embryophyta</taxon>
        <taxon>Tracheophyta</taxon>
        <taxon>Spermatophyta</taxon>
        <taxon>Magnoliopsida</taxon>
        <taxon>eudicotyledons</taxon>
        <taxon>Gunneridae</taxon>
        <taxon>Pentapetalae</taxon>
        <taxon>rosids</taxon>
        <taxon>fabids</taxon>
        <taxon>Fagales</taxon>
        <taxon>Juglandaceae</taxon>
        <taxon>Juglans</taxon>
    </lineage>
</organism>
<evidence type="ECO:0000313" key="1">
    <source>
        <dbReference type="EMBL" id="KAF5460076.1"/>
    </source>
</evidence>
<accession>A0A833X5J8</accession>
<sequence length="99" mass="11059">MASSSTYKQERFSSKVGKTRVASLYQAAPVPSSSSSSLMYTGCNMKHSPSHASHVTLFEDHDHSYHHVDTLYSSTSDHESIDVRAARYISCVQDRFRSV</sequence>
<reference evidence="1" key="2">
    <citation type="submission" date="2020-03" db="EMBL/GenBank/DDBJ databases">
        <title>Walnut 2.0.</title>
        <authorList>
            <person name="Marrano A."/>
            <person name="Britton M."/>
            <person name="Zimin A.V."/>
            <person name="Zaini P.A."/>
            <person name="Workman R."/>
            <person name="Puiu D."/>
            <person name="Bianco L."/>
            <person name="Allen B.J."/>
            <person name="Troggio M."/>
            <person name="Leslie C.A."/>
            <person name="Timp W."/>
            <person name="Dendekar A."/>
            <person name="Salzberg S.L."/>
            <person name="Neale D.B."/>
        </authorList>
    </citation>
    <scope>NUCLEOTIDE SEQUENCE</scope>
    <source>
        <tissue evidence="1">Leaves</tissue>
    </source>
</reference>
<gene>
    <name evidence="1" type="ORF">F2P56_019973</name>
</gene>
<name>A0A833X5J8_JUGRE</name>
<protein>
    <submittedName>
        <fullName evidence="1">Uncharacterized protein</fullName>
    </submittedName>
</protein>
<reference evidence="1" key="1">
    <citation type="submission" date="2015-10" db="EMBL/GenBank/DDBJ databases">
        <authorList>
            <person name="Martinez-Garcia P.J."/>
            <person name="Crepeau M.W."/>
            <person name="Puiu D."/>
            <person name="Gonzalez-Ibeas D."/>
            <person name="Whalen J."/>
            <person name="Stevens K."/>
            <person name="Paul R."/>
            <person name="Butterfield T."/>
            <person name="Britton M."/>
            <person name="Reagan R."/>
            <person name="Chakraborty S."/>
            <person name="Walawage S.L."/>
            <person name="Vasquez-Gross H.A."/>
            <person name="Cardeno C."/>
            <person name="Famula R."/>
            <person name="Pratt K."/>
            <person name="Kuruganti S."/>
            <person name="Aradhya M.K."/>
            <person name="Leslie C.A."/>
            <person name="Dandekar A.M."/>
            <person name="Salzberg S.L."/>
            <person name="Wegrzyn J.L."/>
            <person name="Langley C.H."/>
            <person name="Neale D.B."/>
        </authorList>
    </citation>
    <scope>NUCLEOTIDE SEQUENCE</scope>
    <source>
        <tissue evidence="1">Leaves</tissue>
    </source>
</reference>
<evidence type="ECO:0000313" key="2">
    <source>
        <dbReference type="Proteomes" id="UP000619265"/>
    </source>
</evidence>
<comment type="caution">
    <text evidence="1">The sequence shown here is derived from an EMBL/GenBank/DDBJ whole genome shotgun (WGS) entry which is preliminary data.</text>
</comment>